<comment type="similarity">
    <text evidence="1 5">Belongs to the glycosyl hydrolase 1 family.</text>
</comment>
<evidence type="ECO:0000256" key="2">
    <source>
        <dbReference type="ARBA" id="ARBA00022801"/>
    </source>
</evidence>
<dbReference type="Pfam" id="PF00232">
    <property type="entry name" value="Glyco_hydro_1"/>
    <property type="match status" value="2"/>
</dbReference>
<reference evidence="6" key="1">
    <citation type="journal article" date="2013" name="PLoS ONE">
        <title>Metagenomic insights into the carbohydrate-active enzymes carried by the microorganisms adhering to solid digesta in the rumen of cows.</title>
        <authorList>
            <person name="Wang L."/>
            <person name="Hatem A."/>
            <person name="Catalyurek U.V."/>
            <person name="Morrison M."/>
            <person name="Yu Z."/>
        </authorList>
    </citation>
    <scope>NUCLEOTIDE SEQUENCE</scope>
</reference>
<dbReference type="PANTHER" id="PTHR10353:SF122">
    <property type="entry name" value="6-PHOSPHO-BETA-GLUCOSIDASE ASCB-RELATED"/>
    <property type="match status" value="1"/>
</dbReference>
<protein>
    <submittedName>
        <fullName evidence="6">6-phospho-beta-glucosidase</fullName>
    </submittedName>
</protein>
<dbReference type="GO" id="GO:0016052">
    <property type="term" value="P:carbohydrate catabolic process"/>
    <property type="evidence" value="ECO:0007669"/>
    <property type="project" value="TreeGrafter"/>
</dbReference>
<sequence length="489" mass="55856">MQLSKDFLWGGATADFQCEGGCDEGGRGLSTHDFETNGSQENPRAITYRLPDGTTDRARSSFFFAEPLPEGAVPEMLDGEYYPSLKGVDHYHHWREDLELLAGMGMNVYRFSICWSRVFPTGFEEEPNEEGLAFYEQIIDTCLELGMQPLVTIHHDELPVVVAERLDGWSSRETIELYLRYCRALFARFGGKVKYWLTFNEINAVRGYASCGTHQCDNNTHYNAVHNMFLASARAVALGHEMMPGSMFGAMFAFSAFYPATCKPEDVFAQMQKRRQAYYYIDTMARGHYPAYAQEIWREKGIDLRWEKGDEGTLAAGPLDFVSISYYRSNTISADSPRAKEVMGGEGNPYLENTPWGWPIDPLGLRYVLNELADRYEKPIFVVENGMGAIDEADENGYVEDDYRIDYLREHFKCMMQAILEDGVNCFGYTMWGPFDLISLSTGEMAKRYGFIYVDMDDMGAGTLRRTPKKSYYWMKRVIESQGASLWEE</sequence>
<dbReference type="InterPro" id="IPR018120">
    <property type="entry name" value="Glyco_hydro_1_AS"/>
</dbReference>
<keyword evidence="2" id="KW-0378">Hydrolase</keyword>
<dbReference type="AlphaFoldDB" id="W0FSX2"/>
<dbReference type="InterPro" id="IPR017853">
    <property type="entry name" value="GH"/>
</dbReference>
<dbReference type="PROSITE" id="PS00572">
    <property type="entry name" value="GLYCOSYL_HYDROL_F1_1"/>
    <property type="match status" value="1"/>
</dbReference>
<dbReference type="PRINTS" id="PR00131">
    <property type="entry name" value="GLHYDRLASE1"/>
</dbReference>
<evidence type="ECO:0000256" key="1">
    <source>
        <dbReference type="ARBA" id="ARBA00010838"/>
    </source>
</evidence>
<keyword evidence="3" id="KW-0326">Glycosidase</keyword>
<dbReference type="Gene3D" id="3.20.20.80">
    <property type="entry name" value="Glycosidases"/>
    <property type="match status" value="1"/>
</dbReference>
<dbReference type="GO" id="GO:0005829">
    <property type="term" value="C:cytosol"/>
    <property type="evidence" value="ECO:0007669"/>
    <property type="project" value="TreeGrafter"/>
</dbReference>
<dbReference type="InterPro" id="IPR001360">
    <property type="entry name" value="Glyco_hydro_1"/>
</dbReference>
<feature type="active site" description="Nucleophile" evidence="4">
    <location>
        <position position="384"/>
    </location>
</feature>
<evidence type="ECO:0000256" key="3">
    <source>
        <dbReference type="ARBA" id="ARBA00023295"/>
    </source>
</evidence>
<dbReference type="PANTHER" id="PTHR10353">
    <property type="entry name" value="GLYCOSYL HYDROLASE"/>
    <property type="match status" value="1"/>
</dbReference>
<dbReference type="GO" id="GO:0008422">
    <property type="term" value="F:beta-glucosidase activity"/>
    <property type="evidence" value="ECO:0007669"/>
    <property type="project" value="TreeGrafter"/>
</dbReference>
<dbReference type="SUPFAM" id="SSF51445">
    <property type="entry name" value="(Trans)glycosidases"/>
    <property type="match status" value="1"/>
</dbReference>
<dbReference type="EMBL" id="KC246863">
    <property type="protein sequence ID" value="AHF26032.1"/>
    <property type="molecule type" value="Genomic_DNA"/>
</dbReference>
<name>W0FSX2_9BACT</name>
<evidence type="ECO:0000313" key="6">
    <source>
        <dbReference type="EMBL" id="AHF26032.1"/>
    </source>
</evidence>
<accession>W0FSX2</accession>
<evidence type="ECO:0000256" key="4">
    <source>
        <dbReference type="PROSITE-ProRule" id="PRU10055"/>
    </source>
</evidence>
<evidence type="ECO:0000256" key="5">
    <source>
        <dbReference type="RuleBase" id="RU003690"/>
    </source>
</evidence>
<proteinExistence type="inferred from homology"/>
<organism evidence="6">
    <name type="scientific">uncultured bacterium Contigcl_1738</name>
    <dbReference type="NCBI Taxonomy" id="1393655"/>
    <lineage>
        <taxon>Bacteria</taxon>
        <taxon>environmental samples</taxon>
    </lineage>
</organism>